<dbReference type="Proteomes" id="UP001254813">
    <property type="component" value="Unassembled WGS sequence"/>
</dbReference>
<proteinExistence type="predicted"/>
<dbReference type="InterPro" id="IPR055948">
    <property type="entry name" value="DUF7526"/>
</dbReference>
<name>A0ABU2G285_9EURY</name>
<dbReference type="RefSeq" id="WP_310928740.1">
    <property type="nucleotide sequence ID" value="NZ_JAMQOQ010000003.1"/>
</dbReference>
<dbReference type="Pfam" id="PF24370">
    <property type="entry name" value="DUF7526"/>
    <property type="match status" value="1"/>
</dbReference>
<gene>
    <name evidence="1" type="ORF">NDI79_12000</name>
</gene>
<evidence type="ECO:0000313" key="1">
    <source>
        <dbReference type="EMBL" id="MDS0294892.1"/>
    </source>
</evidence>
<reference evidence="1 2" key="1">
    <citation type="submission" date="2022-06" db="EMBL/GenBank/DDBJ databases">
        <title>Halogeometricum sp. a new haloarchaeum isolate from saline soil.</title>
        <authorList>
            <person name="Strakova D."/>
            <person name="Galisteo C."/>
            <person name="Sanchez-Porro C."/>
            <person name="Ventosa A."/>
        </authorList>
    </citation>
    <scope>NUCLEOTIDE SEQUENCE [LARGE SCALE GENOMIC DNA]</scope>
    <source>
        <strain evidence="2">S3BR25-2</strain>
    </source>
</reference>
<accession>A0ABU2G285</accession>
<evidence type="ECO:0000313" key="2">
    <source>
        <dbReference type="Proteomes" id="UP001254813"/>
    </source>
</evidence>
<organism evidence="1 2">
    <name type="scientific">Halogeometricum luteum</name>
    <dbReference type="NCBI Taxonomy" id="2950537"/>
    <lineage>
        <taxon>Archaea</taxon>
        <taxon>Methanobacteriati</taxon>
        <taxon>Methanobacteriota</taxon>
        <taxon>Stenosarchaea group</taxon>
        <taxon>Halobacteria</taxon>
        <taxon>Halobacteriales</taxon>
        <taxon>Haloferacaceae</taxon>
        <taxon>Halogeometricum</taxon>
    </lineage>
</organism>
<dbReference type="EMBL" id="JAMQOQ010000003">
    <property type="protein sequence ID" value="MDS0294892.1"/>
    <property type="molecule type" value="Genomic_DNA"/>
</dbReference>
<sequence length="96" mass="10743">MTEEIQGEVLHVVPPNELGEHDLTSSLQELAESRYVIVVRKGGHPSLLQLLWAFVRRQPLEAVTVVTAHPYEEGDEVTLRVEDTELAGVYVAEHSK</sequence>
<keyword evidence="2" id="KW-1185">Reference proteome</keyword>
<protein>
    <submittedName>
        <fullName evidence="1">Uncharacterized protein</fullName>
    </submittedName>
</protein>
<comment type="caution">
    <text evidence="1">The sequence shown here is derived from an EMBL/GenBank/DDBJ whole genome shotgun (WGS) entry which is preliminary data.</text>
</comment>